<protein>
    <recommendedName>
        <fullName evidence="5">Arm-like repeat domain-containing protein</fullName>
    </recommendedName>
</protein>
<evidence type="ECO:0000259" key="5">
    <source>
        <dbReference type="Pfam" id="PF23948"/>
    </source>
</evidence>
<feature type="compositionally biased region" description="Basic and acidic residues" evidence="4">
    <location>
        <begin position="1290"/>
        <end position="1319"/>
    </location>
</feature>
<keyword evidence="2" id="KW-0677">Repeat</keyword>
<feature type="repeat" description="WD" evidence="3">
    <location>
        <begin position="1377"/>
        <end position="1418"/>
    </location>
</feature>
<dbReference type="InterPro" id="IPR056251">
    <property type="entry name" value="Arm_rpt_dom"/>
</dbReference>
<feature type="repeat" description="WD" evidence="3">
    <location>
        <begin position="1345"/>
        <end position="1376"/>
    </location>
</feature>
<feature type="repeat" description="WD" evidence="3">
    <location>
        <begin position="1419"/>
        <end position="1460"/>
    </location>
</feature>
<dbReference type="InterPro" id="IPR020472">
    <property type="entry name" value="WD40_PAC1"/>
</dbReference>
<dbReference type="CDD" id="cd00200">
    <property type="entry name" value="WD40"/>
    <property type="match status" value="2"/>
</dbReference>
<dbReference type="InterPro" id="IPR027417">
    <property type="entry name" value="P-loop_NTPase"/>
</dbReference>
<feature type="region of interest" description="Disordered" evidence="4">
    <location>
        <begin position="132"/>
        <end position="152"/>
    </location>
</feature>
<accession>A0A9P3HDE7</accession>
<reference evidence="6" key="1">
    <citation type="submission" date="2021-11" db="EMBL/GenBank/DDBJ databases">
        <authorList>
            <person name="Herlambang A."/>
            <person name="Guo Y."/>
            <person name="Takashima Y."/>
            <person name="Nishizawa T."/>
        </authorList>
    </citation>
    <scope>NUCLEOTIDE SEQUENCE</scope>
    <source>
        <strain evidence="6">E1425</strain>
    </source>
</reference>
<feature type="repeat" description="WD" evidence="3">
    <location>
        <begin position="1729"/>
        <end position="1771"/>
    </location>
</feature>
<dbReference type="Proteomes" id="UP000827284">
    <property type="component" value="Unassembled WGS sequence"/>
</dbReference>
<feature type="repeat" description="WD" evidence="3">
    <location>
        <begin position="1684"/>
        <end position="1728"/>
    </location>
</feature>
<gene>
    <name evidence="6" type="ORF">EMPS_06670</name>
</gene>
<dbReference type="InterPro" id="IPR019775">
    <property type="entry name" value="WD40_repeat_CS"/>
</dbReference>
<dbReference type="EMBL" id="BQFW01000008">
    <property type="protein sequence ID" value="GJJ74312.1"/>
    <property type="molecule type" value="Genomic_DNA"/>
</dbReference>
<dbReference type="PROSITE" id="PS00678">
    <property type="entry name" value="WD_REPEATS_1"/>
    <property type="match status" value="5"/>
</dbReference>
<feature type="compositionally biased region" description="Acidic residues" evidence="4">
    <location>
        <begin position="1320"/>
        <end position="1332"/>
    </location>
</feature>
<evidence type="ECO:0000256" key="3">
    <source>
        <dbReference type="PROSITE-ProRule" id="PRU00221"/>
    </source>
</evidence>
<dbReference type="Gene3D" id="3.40.50.300">
    <property type="entry name" value="P-loop containing nucleotide triphosphate hydrolases"/>
    <property type="match status" value="1"/>
</dbReference>
<organism evidence="6 7">
    <name type="scientific">Entomortierella parvispora</name>
    <dbReference type="NCBI Taxonomy" id="205924"/>
    <lineage>
        <taxon>Eukaryota</taxon>
        <taxon>Fungi</taxon>
        <taxon>Fungi incertae sedis</taxon>
        <taxon>Mucoromycota</taxon>
        <taxon>Mortierellomycotina</taxon>
        <taxon>Mortierellomycetes</taxon>
        <taxon>Mortierellales</taxon>
        <taxon>Mortierellaceae</taxon>
        <taxon>Entomortierella</taxon>
    </lineage>
</organism>
<feature type="domain" description="Arm-like repeat" evidence="5">
    <location>
        <begin position="188"/>
        <end position="501"/>
    </location>
</feature>
<keyword evidence="1 3" id="KW-0853">WD repeat</keyword>
<dbReference type="SMART" id="SM00320">
    <property type="entry name" value="WD40"/>
    <property type="match status" value="13"/>
</dbReference>
<evidence type="ECO:0000313" key="6">
    <source>
        <dbReference type="EMBL" id="GJJ74312.1"/>
    </source>
</evidence>
<dbReference type="Pfam" id="PF00805">
    <property type="entry name" value="Pentapeptide"/>
    <property type="match status" value="1"/>
</dbReference>
<feature type="repeat" description="WD" evidence="3">
    <location>
        <begin position="1817"/>
        <end position="1858"/>
    </location>
</feature>
<reference evidence="6" key="2">
    <citation type="journal article" date="2022" name="Microbiol. Resour. Announc.">
        <title>Whole-Genome Sequence of Entomortierella parvispora E1425, a Mucoromycotan Fungus Associated with Burkholderiaceae-Related Endosymbiotic Bacteria.</title>
        <authorList>
            <person name="Herlambang A."/>
            <person name="Guo Y."/>
            <person name="Takashima Y."/>
            <person name="Narisawa K."/>
            <person name="Ohta H."/>
            <person name="Nishizawa T."/>
        </authorList>
    </citation>
    <scope>NUCLEOTIDE SEQUENCE</scope>
    <source>
        <strain evidence="6">E1425</strain>
    </source>
</reference>
<evidence type="ECO:0000313" key="7">
    <source>
        <dbReference type="Proteomes" id="UP000827284"/>
    </source>
</evidence>
<comment type="caution">
    <text evidence="6">The sequence shown here is derived from an EMBL/GenBank/DDBJ whole genome shotgun (WGS) entry which is preliminary data.</text>
</comment>
<dbReference type="PROSITE" id="PS50294">
    <property type="entry name" value="WD_REPEATS_REGION"/>
    <property type="match status" value="7"/>
</dbReference>
<sequence>MFDFRPKNALSAQKALELAKVHLTHARESKDDAMKIIWCDYADTVLGNMRSLVKRPSSSRKNEDSQTLQLQQDIANAYLEHANLVAELELAEKAEASRRRANKWSGSRVSKQDTAGSVSKFAGATDFATVPRSVFPKDTSPPASPWTFPKPDGRVESTPQLVSCLSLLKQGTEELPEDALDPVAQKWLKETSRNVDEKARLETMATDIIRAFTRDEIKDKKAIAEVLCLVPILGEDDFRFLLGQFLKNMDGSRILDKGALRGLARLLQGASPGHLHAQDLIEVLTPMSSRLQETHEQSPDQIFELTMAVSSVLDAMADIKVTGLKREELHGPLLAFLGGLQGSSDPYLKYYSSYAFQALLCVPDDESPWQATVRRTTAVVKGISGLVSAVKGLDLNGFLSGLQDIQKGFEGVQQIFALGQTAYEGVSAVVESGQDLTASLKDALTLNRKRAWYSALRGADTLIDGGELAKLRVLICEAPCRRELYFQWGVCQRLGNLAANRLWGIETRQGSVQFLEEIYRGDTTWGLHLPVKGYILDILRQLSKMDNDLEVLATDGDATKQDIYRISATITPTQSLVKSGLLELASPSLLDRVLKRTDVEADLRRIARQRVTERGGTVYVPPLAKAHLQAADEEAYPLTPEVNKFLKGDQKVLLLLGDSGVGKTTFNRELDLKLWNAYKPRTGRIPLLISLPAIERPDRDLIAKHLRLCEFNESQIRELKDREFVVICDGYDESQQTQNLYESNGWNQDGGWKVQMVVSCRSERVGQDYLDLFQPSLANPSDPSLLMQAVLIPFSMGQVKEYIAQYVQIKRPLWEASDYEGVLDQIPSLQELVKNPFLLTLSLEVLPRLTSPGQKLAANKITRVLLYDEFVAQWLERNKKRLAAQDLSDKEKEAFESLSDDGFTQQGLVYLKDLSAAIYKEQNGTPVVDYSKARDQLTWKEKFFGRKDDEIRLLQKAMPITRNGSRFGFIHRSILEYGVSRAIYEPLKRAGIKLQEVEPDAKRHKRTPSTFSFESGWMVEIEAADKPKKEPNPDSPLVKRSFVKDNSVIQFLVERSQAEEAFKNQLLEYIQESKDSDKWRIAATNAITILVRSGHHFSGQDLRGIRVPGADLSFGVFDSALLTGADLRKANLQSAWLRRANLQNAQMHAAKFGELPTLKDEEFLGPFAISLDGKILAASTDYGKIVIYNTSTWMTSTTLEQPFDDVFDNRAHHLKLSPDGKTAVTGGDDKVVRLWDIATGTFLPLEGHSDAIAGLEFSPDGHYILSASFDGTLRVWNAKTGLVEQIYTRPDVHEKEGQEKEDFEKNLEDNEKEDDRMDGENDPEEDKDYDEEEKNREKRLTIPMVQFSHDGGIIASCYADGAVALWSLSSGGNMHFLRGHSAHPNGIAFSQDDKHLASYSLDRMIKIWDVQDGSCLMTLTGHEGSIFDLAYSPNGQQIVSVDSFGEIRLWDSTTGTAGAVMKGHSAQINTVVYSPNGKQILTSSEDKTIRLWDAQIGTPGPVHSGHTHNVVRAAFTPDGLQIVSSSYDFTIRLWDAKASAVPTGEGSPHASMVYRIIHLPDGQHIASLCMNAVRIWDKKTGKAIQALQDPNYTISELASSPDGLHVVTSGRDRKTRIWNFETGLCNFELARHVHDPDDEDLISDVRNYMSDLAISVDGKLLATAGVRGAALIWNIQTGALEHLLEGHEHSPTTFLFSPPGGKHAILATGSRDTTVRLWDVQTGQCNHVLQGHTSDVEKMAFLLHGTRIATTSLDDCTLRVWDTATGACLQTVDIGSREVLQFSRDGTLLATNIEYPESDYGSFQIWDVLCGKLLWDLGGETEGFVRAAFSPDSKLLISCCKKGLIRLWDLTIGQQLTMMENIRGDAETFAWSALTTSQSQKGWSLSIGNLDGDVSVWNLIEQEGHNQASNSEVEVESLQVQSSTEIATTENPAVSRSDGNSGGRKYEFELQWTTAFGKLNAEASMIEGVKGLSRANIRLLEQNGAKGVPVSPLSLRQVATKVMGPSNLLSLLENQKMVHSKEADETATTAASAVAL</sequence>
<feature type="region of interest" description="Disordered" evidence="4">
    <location>
        <begin position="1290"/>
        <end position="1337"/>
    </location>
</feature>
<feature type="repeat" description="WD" evidence="3">
    <location>
        <begin position="1461"/>
        <end position="1493"/>
    </location>
</feature>
<evidence type="ECO:0000256" key="2">
    <source>
        <dbReference type="ARBA" id="ARBA00022737"/>
    </source>
</evidence>
<dbReference type="InterPro" id="IPR001646">
    <property type="entry name" value="5peptide_repeat"/>
</dbReference>
<dbReference type="InterPro" id="IPR011047">
    <property type="entry name" value="Quinoprotein_ADH-like_sf"/>
</dbReference>
<feature type="compositionally biased region" description="Polar residues" evidence="4">
    <location>
        <begin position="1921"/>
        <end position="1939"/>
    </location>
</feature>
<proteinExistence type="predicted"/>
<dbReference type="PANTHER" id="PTHR19848">
    <property type="entry name" value="WD40 REPEAT PROTEIN"/>
    <property type="match status" value="1"/>
</dbReference>
<dbReference type="PRINTS" id="PR00320">
    <property type="entry name" value="GPROTEINBRPT"/>
</dbReference>
<dbReference type="Pfam" id="PF00400">
    <property type="entry name" value="WD40"/>
    <property type="match status" value="10"/>
</dbReference>
<evidence type="ECO:0000256" key="1">
    <source>
        <dbReference type="ARBA" id="ARBA00022574"/>
    </source>
</evidence>
<feature type="repeat" description="WD" evidence="3">
    <location>
        <begin position="1245"/>
        <end position="1286"/>
    </location>
</feature>
<dbReference type="PROSITE" id="PS50082">
    <property type="entry name" value="WD_REPEATS_2"/>
    <property type="match status" value="11"/>
</dbReference>
<dbReference type="SUPFAM" id="SSF50998">
    <property type="entry name" value="Quinoprotein alcohol dehydrogenase-like"/>
    <property type="match status" value="2"/>
</dbReference>
<dbReference type="PANTHER" id="PTHR19848:SF8">
    <property type="entry name" value="F-BOX AND WD REPEAT DOMAIN CONTAINING 7"/>
    <property type="match status" value="1"/>
</dbReference>
<feature type="repeat" description="WD" evidence="3">
    <location>
        <begin position="1214"/>
        <end position="1245"/>
    </location>
</feature>
<dbReference type="SUPFAM" id="SSF141571">
    <property type="entry name" value="Pentapeptide repeat-like"/>
    <property type="match status" value="1"/>
</dbReference>
<dbReference type="OrthoDB" id="2376502at2759"/>
<dbReference type="InterPro" id="IPR001680">
    <property type="entry name" value="WD40_rpt"/>
</dbReference>
<keyword evidence="7" id="KW-1185">Reference proteome</keyword>
<dbReference type="Gene3D" id="2.130.10.10">
    <property type="entry name" value="YVTN repeat-like/Quinoprotein amine dehydrogenase"/>
    <property type="match status" value="5"/>
</dbReference>
<feature type="repeat" description="WD" evidence="3">
    <location>
        <begin position="1587"/>
        <end position="1623"/>
    </location>
</feature>
<evidence type="ECO:0000256" key="4">
    <source>
        <dbReference type="SAM" id="MobiDB-lite"/>
    </source>
</evidence>
<dbReference type="Pfam" id="PF23948">
    <property type="entry name" value="ARM_5"/>
    <property type="match status" value="1"/>
</dbReference>
<dbReference type="Gene3D" id="2.160.20.80">
    <property type="entry name" value="E3 ubiquitin-protein ligase SopA"/>
    <property type="match status" value="1"/>
</dbReference>
<feature type="region of interest" description="Disordered" evidence="4">
    <location>
        <begin position="1921"/>
        <end position="1941"/>
    </location>
</feature>
<dbReference type="InterPro" id="IPR015943">
    <property type="entry name" value="WD40/YVTN_repeat-like_dom_sf"/>
</dbReference>
<feature type="repeat" description="WD" evidence="3">
    <location>
        <begin position="1503"/>
        <end position="1535"/>
    </location>
</feature>
<name>A0A9P3HDE7_9FUNG</name>